<accession>A0A1G8T9L5</accession>
<reference evidence="2 3" key="1">
    <citation type="submission" date="2016-10" db="EMBL/GenBank/DDBJ databases">
        <authorList>
            <person name="de Groot N.N."/>
        </authorList>
    </citation>
    <scope>NUCLEOTIDE SEQUENCE [LARGE SCALE GENOMIC DNA]</scope>
    <source>
        <strain evidence="2 3">DSM 26424</strain>
    </source>
</reference>
<name>A0A1G8T9L5_9RHOB</name>
<dbReference type="EMBL" id="FNEJ01000028">
    <property type="protein sequence ID" value="SDJ38077.1"/>
    <property type="molecule type" value="Genomic_DNA"/>
</dbReference>
<dbReference type="Proteomes" id="UP000199093">
    <property type="component" value="Unassembled WGS sequence"/>
</dbReference>
<proteinExistence type="predicted"/>
<dbReference type="STRING" id="555512.SAMN04487993_102867"/>
<organism evidence="2 3">
    <name type="scientific">Salipiger marinus</name>
    <dbReference type="NCBI Taxonomy" id="555512"/>
    <lineage>
        <taxon>Bacteria</taxon>
        <taxon>Pseudomonadati</taxon>
        <taxon>Pseudomonadota</taxon>
        <taxon>Alphaproteobacteria</taxon>
        <taxon>Rhodobacterales</taxon>
        <taxon>Roseobacteraceae</taxon>
        <taxon>Salipiger</taxon>
    </lineage>
</organism>
<dbReference type="AlphaFoldDB" id="A0A1G8T9L5"/>
<sequence>MGMFTSGAAPQRGQIASGAATGLFTSGA</sequence>
<feature type="region of interest" description="Disordered" evidence="1">
    <location>
        <begin position="1"/>
        <end position="28"/>
    </location>
</feature>
<protein>
    <submittedName>
        <fullName evidence="2">Uncharacterized protein</fullName>
    </submittedName>
</protein>
<evidence type="ECO:0000313" key="2">
    <source>
        <dbReference type="EMBL" id="SDJ38077.1"/>
    </source>
</evidence>
<evidence type="ECO:0000256" key="1">
    <source>
        <dbReference type="SAM" id="MobiDB-lite"/>
    </source>
</evidence>
<gene>
    <name evidence="2" type="ORF">SAMN04487993_102867</name>
</gene>
<evidence type="ECO:0000313" key="3">
    <source>
        <dbReference type="Proteomes" id="UP000199093"/>
    </source>
</evidence>
<keyword evidence="3" id="KW-1185">Reference proteome</keyword>